<dbReference type="EMBL" id="SDIK01000053">
    <property type="protein sequence ID" value="TXJ61613.1"/>
    <property type="molecule type" value="Genomic_DNA"/>
</dbReference>
<keyword evidence="5" id="KW-1185">Reference proteome</keyword>
<dbReference type="Gene3D" id="3.40.630.10">
    <property type="entry name" value="Zn peptidases"/>
    <property type="match status" value="1"/>
</dbReference>
<dbReference type="PANTHER" id="PTHR12283:SF6">
    <property type="entry name" value="GLUTAMINYL-PEPTIDE CYCLOTRANSFERASE-RELATED"/>
    <property type="match status" value="1"/>
</dbReference>
<dbReference type="PANTHER" id="PTHR12283">
    <property type="entry name" value="GLUTAMINYL-PEPTIDE CYCLOTRANSFERASE"/>
    <property type="match status" value="1"/>
</dbReference>
<dbReference type="SUPFAM" id="SSF53187">
    <property type="entry name" value="Zn-dependent exopeptidases"/>
    <property type="match status" value="1"/>
</dbReference>
<evidence type="ECO:0000313" key="4">
    <source>
        <dbReference type="EMBL" id="TXJ61613.1"/>
    </source>
</evidence>
<dbReference type="GO" id="GO:0016603">
    <property type="term" value="F:glutaminyl-peptide cyclotransferase activity"/>
    <property type="evidence" value="ECO:0007669"/>
    <property type="project" value="TreeGrafter"/>
</dbReference>
<keyword evidence="2" id="KW-0012">Acyltransferase</keyword>
<dbReference type="Proteomes" id="UP000321612">
    <property type="component" value="Unassembled WGS sequence"/>
</dbReference>
<accession>A0A5C8GHX3</accession>
<proteinExistence type="predicted"/>
<protein>
    <submittedName>
        <fullName evidence="4">M28 family peptidase</fullName>
    </submittedName>
</protein>
<dbReference type="GO" id="GO:0008270">
    <property type="term" value="F:zinc ion binding"/>
    <property type="evidence" value="ECO:0007669"/>
    <property type="project" value="TreeGrafter"/>
</dbReference>
<evidence type="ECO:0000256" key="1">
    <source>
        <dbReference type="ARBA" id="ARBA00022679"/>
    </source>
</evidence>
<evidence type="ECO:0000313" key="5">
    <source>
        <dbReference type="Proteomes" id="UP000321612"/>
    </source>
</evidence>
<reference evidence="5" key="1">
    <citation type="submission" date="2019-05" db="EMBL/GenBank/DDBJ databases">
        <title>Prevotella brunnea sp. nov., isolated from a wound of a patient.</title>
        <authorList>
            <person name="Buhl M."/>
        </authorList>
    </citation>
    <scope>NUCLEOTIDE SEQUENCE [LARGE SCALE GENOMIC DNA]</scope>
    <source>
        <strain evidence="5">A2672</strain>
    </source>
</reference>
<comment type="caution">
    <text evidence="4">The sequence shown here is derived from an EMBL/GenBank/DDBJ whole genome shotgun (WGS) entry which is preliminary data.</text>
</comment>
<gene>
    <name evidence="4" type="ORF">ETF27_07050</name>
</gene>
<keyword evidence="1" id="KW-0808">Transferase</keyword>
<dbReference type="RefSeq" id="WP_130830523.1">
    <property type="nucleotide sequence ID" value="NZ_SDIK01000053.1"/>
</dbReference>
<dbReference type="Pfam" id="PF04389">
    <property type="entry name" value="Peptidase_M28"/>
    <property type="match status" value="1"/>
</dbReference>
<dbReference type="PROSITE" id="PS51257">
    <property type="entry name" value="PROKAR_LIPOPROTEIN"/>
    <property type="match status" value="1"/>
</dbReference>
<evidence type="ECO:0000259" key="3">
    <source>
        <dbReference type="Pfam" id="PF04389"/>
    </source>
</evidence>
<feature type="domain" description="Peptidase M28" evidence="3">
    <location>
        <begin position="108"/>
        <end position="332"/>
    </location>
</feature>
<name>A0A5C8GHX3_9BACT</name>
<sequence length="336" mass="37175">MKMKLFLGITAVTLFVLFISGCNRKKNDNSSDIDTMAVEKPVDIKFNPDSAYAFTAAQCAFGPRVMNSAAHDRCEQWIISKFKQYGCEVMTQKADLKGYDGTLLKSTNILASYNPQAQRRVMLCAHWDSRPWADNDPDSANHKKPVMAANDGASGVAVMIEVARLLQADSSLNIGVDFVCFDAEDWGIPQWETNFQDTGDSWALGSTYFSLNLPQGFRPEFAVLLDMVGGEAAQFYREGISKQFAASVVDMVWAAAKVAGYGSYFPDADGGMITDDHYPMNRNANIPTIDIIPYYPDCPQSTFGPTWHTVNDTMEHIDKATLQAVGQTLIQLLYTC</sequence>
<dbReference type="AlphaFoldDB" id="A0A5C8GHX3"/>
<organism evidence="4 5">
    <name type="scientific">Prevotella brunnea</name>
    <dbReference type="NCBI Taxonomy" id="2508867"/>
    <lineage>
        <taxon>Bacteria</taxon>
        <taxon>Pseudomonadati</taxon>
        <taxon>Bacteroidota</taxon>
        <taxon>Bacteroidia</taxon>
        <taxon>Bacteroidales</taxon>
        <taxon>Prevotellaceae</taxon>
        <taxon>Prevotella</taxon>
    </lineage>
</organism>
<evidence type="ECO:0000256" key="2">
    <source>
        <dbReference type="ARBA" id="ARBA00023315"/>
    </source>
</evidence>
<dbReference type="OrthoDB" id="9773494at2"/>
<dbReference type="InterPro" id="IPR040234">
    <property type="entry name" value="QC/QCL"/>
</dbReference>
<dbReference type="InterPro" id="IPR007484">
    <property type="entry name" value="Peptidase_M28"/>
</dbReference>